<comment type="caution">
    <text evidence="1">The sequence shown here is derived from an EMBL/GenBank/DDBJ whole genome shotgun (WGS) entry which is preliminary data.</text>
</comment>
<accession>A0A8T0EJW7</accession>
<organism evidence="1 2">
    <name type="scientific">Argiope bruennichi</name>
    <name type="common">Wasp spider</name>
    <name type="synonym">Aranea bruennichi</name>
    <dbReference type="NCBI Taxonomy" id="94029"/>
    <lineage>
        <taxon>Eukaryota</taxon>
        <taxon>Metazoa</taxon>
        <taxon>Ecdysozoa</taxon>
        <taxon>Arthropoda</taxon>
        <taxon>Chelicerata</taxon>
        <taxon>Arachnida</taxon>
        <taxon>Araneae</taxon>
        <taxon>Araneomorphae</taxon>
        <taxon>Entelegynae</taxon>
        <taxon>Araneoidea</taxon>
        <taxon>Araneidae</taxon>
        <taxon>Argiope</taxon>
    </lineage>
</organism>
<evidence type="ECO:0000313" key="2">
    <source>
        <dbReference type="Proteomes" id="UP000807504"/>
    </source>
</evidence>
<proteinExistence type="predicted"/>
<sequence length="108" mass="11717">MSARYHLSAYDCGLCLRLEAGQSAITIAAATSVSKSVISRIKKADEGGNALQKHAGDRGRSTTPLGDSYVALMAKRNRNLTPGQILQTLQPLPEFQMDFPKSVVKRIK</sequence>
<keyword evidence="2" id="KW-1185">Reference proteome</keyword>
<evidence type="ECO:0000313" key="1">
    <source>
        <dbReference type="EMBL" id="KAF8771934.1"/>
    </source>
</evidence>
<reference evidence="1" key="2">
    <citation type="submission" date="2020-06" db="EMBL/GenBank/DDBJ databases">
        <authorList>
            <person name="Sheffer M."/>
        </authorList>
    </citation>
    <scope>NUCLEOTIDE SEQUENCE</scope>
</reference>
<protein>
    <submittedName>
        <fullName evidence="1">Uncharacterized protein</fullName>
    </submittedName>
</protein>
<reference evidence="1" key="1">
    <citation type="journal article" date="2020" name="bioRxiv">
        <title>Chromosome-level reference genome of the European wasp spider Argiope bruennichi: a resource for studies on range expansion and evolutionary adaptation.</title>
        <authorList>
            <person name="Sheffer M.M."/>
            <person name="Hoppe A."/>
            <person name="Krehenwinkel H."/>
            <person name="Uhl G."/>
            <person name="Kuss A.W."/>
            <person name="Jensen L."/>
            <person name="Jensen C."/>
            <person name="Gillespie R.G."/>
            <person name="Hoff K.J."/>
            <person name="Prost S."/>
        </authorList>
    </citation>
    <scope>NUCLEOTIDE SEQUENCE</scope>
</reference>
<dbReference type="Proteomes" id="UP000807504">
    <property type="component" value="Unassembled WGS sequence"/>
</dbReference>
<gene>
    <name evidence="1" type="ORF">HNY73_019297</name>
</gene>
<dbReference type="EMBL" id="JABXBU010002228">
    <property type="protein sequence ID" value="KAF8771934.1"/>
    <property type="molecule type" value="Genomic_DNA"/>
</dbReference>
<name>A0A8T0EJW7_ARGBR</name>
<dbReference type="AlphaFoldDB" id="A0A8T0EJW7"/>